<comment type="caution">
    <text evidence="2">The sequence shown here is derived from an EMBL/GenBank/DDBJ whole genome shotgun (WGS) entry which is preliminary data.</text>
</comment>
<evidence type="ECO:0000313" key="3">
    <source>
        <dbReference type="Proteomes" id="UP000550501"/>
    </source>
</evidence>
<accession>A0A839Q6U8</accession>
<evidence type="ECO:0000256" key="1">
    <source>
        <dbReference type="SAM" id="Phobius"/>
    </source>
</evidence>
<dbReference type="AlphaFoldDB" id="A0A839Q6U8"/>
<dbReference type="EMBL" id="JACHVU010000003">
    <property type="protein sequence ID" value="MBB2990594.1"/>
    <property type="molecule type" value="Genomic_DNA"/>
</dbReference>
<proteinExistence type="predicted"/>
<evidence type="ECO:0000313" key="2">
    <source>
        <dbReference type="EMBL" id="MBB2990594.1"/>
    </source>
</evidence>
<keyword evidence="3" id="KW-1185">Reference proteome</keyword>
<feature type="transmembrane region" description="Helical" evidence="1">
    <location>
        <begin position="7"/>
        <end position="29"/>
    </location>
</feature>
<protein>
    <submittedName>
        <fullName evidence="2">Uncharacterized protein</fullName>
    </submittedName>
</protein>
<keyword evidence="1" id="KW-0472">Membrane</keyword>
<dbReference type="Proteomes" id="UP000550501">
    <property type="component" value="Unassembled WGS sequence"/>
</dbReference>
<keyword evidence="1" id="KW-1133">Transmembrane helix</keyword>
<organism evidence="2 3">
    <name type="scientific">Mycolicibacterium iranicum</name>
    <name type="common">Mycobacterium iranicum</name>
    <dbReference type="NCBI Taxonomy" id="912594"/>
    <lineage>
        <taxon>Bacteria</taxon>
        <taxon>Bacillati</taxon>
        <taxon>Actinomycetota</taxon>
        <taxon>Actinomycetes</taxon>
        <taxon>Mycobacteriales</taxon>
        <taxon>Mycobacteriaceae</taxon>
        <taxon>Mycolicibacterium</taxon>
    </lineage>
</organism>
<name>A0A839Q6U8_MYCIR</name>
<sequence length="69" mass="7826">MPYQIKVLSYVSALFVVVAGGLLGAWAYMELEHRHEQERLLDCIRSESVDEGDEPAMRVVETSILQCQD</sequence>
<keyword evidence="1" id="KW-0812">Transmembrane</keyword>
<dbReference type="RefSeq" id="WP_183467806.1">
    <property type="nucleotide sequence ID" value="NZ_JACHVU010000003.1"/>
</dbReference>
<reference evidence="2 3" key="1">
    <citation type="submission" date="2020-08" db="EMBL/GenBank/DDBJ databases">
        <title>The Agave Microbiome: Exploring the role of microbial communities in plant adaptations to desert environments.</title>
        <authorList>
            <person name="Partida-Martinez L.P."/>
        </authorList>
    </citation>
    <scope>NUCLEOTIDE SEQUENCE [LARGE SCALE GENOMIC DNA]</scope>
    <source>
        <strain evidence="2 3">AT2.18</strain>
    </source>
</reference>
<gene>
    <name evidence="2" type="ORF">FHR72_002062</name>
</gene>